<name>A0ABW3C5E3_SPHXN</name>
<dbReference type="InterPro" id="IPR002933">
    <property type="entry name" value="Peptidase_M20"/>
</dbReference>
<dbReference type="SUPFAM" id="SSF55031">
    <property type="entry name" value="Bacterial exopeptidase dimerisation domain"/>
    <property type="match status" value="1"/>
</dbReference>
<dbReference type="EMBL" id="JBHTIK010000005">
    <property type="protein sequence ID" value="MFD0848947.1"/>
    <property type="molecule type" value="Genomic_DNA"/>
</dbReference>
<feature type="chain" id="PRO_5046597032" evidence="2">
    <location>
        <begin position="25"/>
        <end position="437"/>
    </location>
</feature>
<dbReference type="PIRSF" id="PIRSF005962">
    <property type="entry name" value="Pept_M20D_amidohydro"/>
    <property type="match status" value="1"/>
</dbReference>
<evidence type="ECO:0000259" key="3">
    <source>
        <dbReference type="Pfam" id="PF07687"/>
    </source>
</evidence>
<evidence type="ECO:0000313" key="4">
    <source>
        <dbReference type="EMBL" id="MFD0848947.1"/>
    </source>
</evidence>
<keyword evidence="1" id="KW-0378">Hydrolase</keyword>
<evidence type="ECO:0000313" key="5">
    <source>
        <dbReference type="Proteomes" id="UP001597124"/>
    </source>
</evidence>
<proteinExistence type="predicted"/>
<keyword evidence="5" id="KW-1185">Reference proteome</keyword>
<gene>
    <name evidence="4" type="ORF">ACFQ00_11475</name>
</gene>
<dbReference type="PANTHER" id="PTHR11014:SF63">
    <property type="entry name" value="METALLOPEPTIDASE, PUTATIVE (AFU_ORTHOLOGUE AFUA_6G09600)-RELATED"/>
    <property type="match status" value="1"/>
</dbReference>
<dbReference type="Pfam" id="PF07687">
    <property type="entry name" value="M20_dimer"/>
    <property type="match status" value="1"/>
</dbReference>
<dbReference type="NCBIfam" id="TIGR01891">
    <property type="entry name" value="amidohydrolases"/>
    <property type="match status" value="1"/>
</dbReference>
<protein>
    <submittedName>
        <fullName evidence="4">Amidohydrolase</fullName>
    </submittedName>
</protein>
<dbReference type="InterPro" id="IPR036264">
    <property type="entry name" value="Bact_exopeptidase_dim_dom"/>
</dbReference>
<sequence>MNLRPAFLLVAASTLIASALPALAADQDADLAARVAAVEPDVVQWRRDIHQHPELGNRETRTSALVAAHLKRLKLDEVRTGIAHTGVIGILKGKLPGPVIALRADMDALPVTERTGLPFASTVKAKRGDETVGVMHACGHDAHTAMMMGVAEVLSGMRDRIAGTVVFVFQPAEEGAPQGEEGGAALILKEGALSGAYAPEAIFGLHVWPGEAGTISYRARGSMASADRLVIKVTGKQTHGAQPWHGIDPITTAAQIVTGLQMIPARQVNITTAPAVVTIGRIQGGTASNIVPETVDMEGTIRTFDPEMREDIIARVKRTATDIAAAAGARADVEIQPYAPPVYNDVALVERMEPTLRRAAGDKLRSMGLVMGSEDFAHYQAKIPGLFFFLGVNAPGVSLGATADLHSPEFMLNEDAMKSGVQTMSMLALDYLKPSGS</sequence>
<organism evidence="4 5">
    <name type="scientific">Sphingosinicella xenopeptidilytica</name>
    <dbReference type="NCBI Taxonomy" id="364098"/>
    <lineage>
        <taxon>Bacteria</taxon>
        <taxon>Pseudomonadati</taxon>
        <taxon>Pseudomonadota</taxon>
        <taxon>Alphaproteobacteria</taxon>
        <taxon>Sphingomonadales</taxon>
        <taxon>Sphingosinicellaceae</taxon>
        <taxon>Sphingosinicella</taxon>
    </lineage>
</organism>
<dbReference type="SUPFAM" id="SSF53187">
    <property type="entry name" value="Zn-dependent exopeptidases"/>
    <property type="match status" value="1"/>
</dbReference>
<keyword evidence="2" id="KW-0732">Signal</keyword>
<evidence type="ECO:0000256" key="2">
    <source>
        <dbReference type="SAM" id="SignalP"/>
    </source>
</evidence>
<accession>A0ABW3C5E3</accession>
<comment type="caution">
    <text evidence="4">The sequence shown here is derived from an EMBL/GenBank/DDBJ whole genome shotgun (WGS) entry which is preliminary data.</text>
</comment>
<dbReference type="RefSeq" id="WP_381490900.1">
    <property type="nucleotide sequence ID" value="NZ_JBHTIK010000005.1"/>
</dbReference>
<evidence type="ECO:0000256" key="1">
    <source>
        <dbReference type="ARBA" id="ARBA00022801"/>
    </source>
</evidence>
<dbReference type="PANTHER" id="PTHR11014">
    <property type="entry name" value="PEPTIDASE M20 FAMILY MEMBER"/>
    <property type="match status" value="1"/>
</dbReference>
<dbReference type="InterPro" id="IPR011650">
    <property type="entry name" value="Peptidase_M20_dimer"/>
</dbReference>
<dbReference type="Gene3D" id="3.40.630.10">
    <property type="entry name" value="Zn peptidases"/>
    <property type="match status" value="1"/>
</dbReference>
<feature type="signal peptide" evidence="2">
    <location>
        <begin position="1"/>
        <end position="24"/>
    </location>
</feature>
<reference evidence="5" key="1">
    <citation type="journal article" date="2019" name="Int. J. Syst. Evol. Microbiol.">
        <title>The Global Catalogue of Microorganisms (GCM) 10K type strain sequencing project: providing services to taxonomists for standard genome sequencing and annotation.</title>
        <authorList>
            <consortium name="The Broad Institute Genomics Platform"/>
            <consortium name="The Broad Institute Genome Sequencing Center for Infectious Disease"/>
            <person name="Wu L."/>
            <person name="Ma J."/>
        </authorList>
    </citation>
    <scope>NUCLEOTIDE SEQUENCE [LARGE SCALE GENOMIC DNA]</scope>
    <source>
        <strain evidence="5">CCUG 52537</strain>
    </source>
</reference>
<feature type="domain" description="Peptidase M20 dimerisation" evidence="3">
    <location>
        <begin position="229"/>
        <end position="323"/>
    </location>
</feature>
<dbReference type="Pfam" id="PF01546">
    <property type="entry name" value="Peptidase_M20"/>
    <property type="match status" value="1"/>
</dbReference>
<dbReference type="InterPro" id="IPR017439">
    <property type="entry name" value="Amidohydrolase"/>
</dbReference>
<dbReference type="Gene3D" id="3.30.70.360">
    <property type="match status" value="1"/>
</dbReference>
<dbReference type="Proteomes" id="UP001597124">
    <property type="component" value="Unassembled WGS sequence"/>
</dbReference>